<feature type="transmembrane region" description="Helical" evidence="1">
    <location>
        <begin position="12"/>
        <end position="32"/>
    </location>
</feature>
<accession>A0A1S8RX99</accession>
<comment type="caution">
    <text evidence="2">The sequence shown here is derived from an EMBL/GenBank/DDBJ whole genome shotgun (WGS) entry which is preliminary data.</text>
</comment>
<dbReference type="Proteomes" id="UP000190973">
    <property type="component" value="Unassembled WGS sequence"/>
</dbReference>
<gene>
    <name evidence="2" type="ORF">CLBCK_41400</name>
</gene>
<feature type="transmembrane region" description="Helical" evidence="1">
    <location>
        <begin position="39"/>
        <end position="60"/>
    </location>
</feature>
<evidence type="ECO:0000256" key="1">
    <source>
        <dbReference type="SAM" id="Phobius"/>
    </source>
</evidence>
<name>A0A1S8RX99_CLOBE</name>
<organism evidence="2 3">
    <name type="scientific">Clostridium beijerinckii</name>
    <name type="common">Clostridium MP</name>
    <dbReference type="NCBI Taxonomy" id="1520"/>
    <lineage>
        <taxon>Bacteria</taxon>
        <taxon>Bacillati</taxon>
        <taxon>Bacillota</taxon>
        <taxon>Clostridia</taxon>
        <taxon>Eubacteriales</taxon>
        <taxon>Clostridiaceae</taxon>
        <taxon>Clostridium</taxon>
    </lineage>
</organism>
<keyword evidence="1" id="KW-1133">Transmembrane helix</keyword>
<keyword evidence="1" id="KW-0812">Transmembrane</keyword>
<evidence type="ECO:0000313" key="2">
    <source>
        <dbReference type="EMBL" id="OOM57729.1"/>
    </source>
</evidence>
<keyword evidence="1" id="KW-0472">Membrane</keyword>
<dbReference type="AlphaFoldDB" id="A0A1S8RX99"/>
<proteinExistence type="predicted"/>
<dbReference type="EMBL" id="LZZI01000110">
    <property type="protein sequence ID" value="OOM57729.1"/>
    <property type="molecule type" value="Genomic_DNA"/>
</dbReference>
<protein>
    <submittedName>
        <fullName evidence="2">Uncharacterized protein</fullName>
    </submittedName>
</protein>
<reference evidence="2 3" key="1">
    <citation type="submission" date="2016-05" db="EMBL/GenBank/DDBJ databases">
        <title>Microbial solvent formation.</title>
        <authorList>
            <person name="Poehlein A."/>
            <person name="Montoya Solano J.D."/>
            <person name="Flitsch S."/>
            <person name="Krabben P."/>
            <person name="Duerre P."/>
            <person name="Daniel R."/>
        </authorList>
    </citation>
    <scope>NUCLEOTIDE SEQUENCE [LARGE SCALE GENOMIC DNA]</scope>
    <source>
        <strain evidence="2 3">DSM 53</strain>
    </source>
</reference>
<sequence>MELITNPWEKLLLVWIRLFIMLSLSFLLMGIGRYHKNRIIIYIGSALMLLVVIVFFVIIVKNHLIM</sequence>
<evidence type="ECO:0000313" key="3">
    <source>
        <dbReference type="Proteomes" id="UP000190973"/>
    </source>
</evidence>